<dbReference type="EMBL" id="QNQU01000004">
    <property type="protein sequence ID" value="RBQ09914.1"/>
    <property type="molecule type" value="Genomic_DNA"/>
</dbReference>
<dbReference type="Proteomes" id="UP000252081">
    <property type="component" value="Unassembled WGS sequence"/>
</dbReference>
<dbReference type="SUPFAM" id="SSF53807">
    <property type="entry name" value="Helical backbone' metal receptor"/>
    <property type="match status" value="1"/>
</dbReference>
<protein>
    <recommendedName>
        <fullName evidence="3">Fe/B12 periplasmic-binding domain-containing protein</fullName>
    </recommendedName>
</protein>
<evidence type="ECO:0000313" key="2">
    <source>
        <dbReference type="Proteomes" id="UP000252081"/>
    </source>
</evidence>
<comment type="caution">
    <text evidence="1">The sequence shown here is derived from an EMBL/GenBank/DDBJ whole genome shotgun (WGS) entry which is preliminary data.</text>
</comment>
<sequence>MLFLHKLINLMQMSFLNDLFIGLDAAKQEELQERLDLVEHKIKFMDKMPVACLDTGNNPGYLLSEEIALAGGMLETDILSAVFIIYYQPGKTLTDLMREVPSVLDTDWPAVKNNRIILLNDDVERERTAENAVSLIEDIAEMLHPGSFIFGHEGDKWIRFEV</sequence>
<keyword evidence="2" id="KW-1185">Reference proteome</keyword>
<gene>
    <name evidence="1" type="ORF">DRW42_05575</name>
</gene>
<accession>A0A366L9E2</accession>
<name>A0A366L9E2_9SPHI</name>
<proteinExistence type="predicted"/>
<reference evidence="1 2" key="1">
    <citation type="submission" date="2018-07" db="EMBL/GenBank/DDBJ databases">
        <title>A draft genome of a endophytic bacteria, a new species of Pedobacter.</title>
        <authorList>
            <person name="Zhang Z.D."/>
            <person name="Chen Z.J."/>
        </authorList>
    </citation>
    <scope>NUCLEOTIDE SEQUENCE [LARGE SCALE GENOMIC DNA]</scope>
    <source>
        <strain evidence="1 2">RS10</strain>
    </source>
</reference>
<evidence type="ECO:0008006" key="3">
    <source>
        <dbReference type="Google" id="ProtNLM"/>
    </source>
</evidence>
<dbReference type="AlphaFoldDB" id="A0A366L9E2"/>
<organism evidence="1 2">
    <name type="scientific">Pedobacter miscanthi</name>
    <dbReference type="NCBI Taxonomy" id="2259170"/>
    <lineage>
        <taxon>Bacteria</taxon>
        <taxon>Pseudomonadati</taxon>
        <taxon>Bacteroidota</taxon>
        <taxon>Sphingobacteriia</taxon>
        <taxon>Sphingobacteriales</taxon>
        <taxon>Sphingobacteriaceae</taxon>
        <taxon>Pedobacter</taxon>
    </lineage>
</organism>
<evidence type="ECO:0000313" key="1">
    <source>
        <dbReference type="EMBL" id="RBQ09914.1"/>
    </source>
</evidence>